<evidence type="ECO:0000313" key="3">
    <source>
        <dbReference type="Proteomes" id="UP001612915"/>
    </source>
</evidence>
<dbReference type="Gene3D" id="1.20.1300.10">
    <property type="entry name" value="Fumarate reductase/succinate dehydrogenase, transmembrane subunit"/>
    <property type="match status" value="1"/>
</dbReference>
<protein>
    <submittedName>
        <fullName evidence="2">Succinate dehydrogenase cytochrome b subunit</fullName>
    </submittedName>
</protein>
<dbReference type="NCBIfam" id="TIGR02046">
    <property type="entry name" value="sdhC_b558_fam"/>
    <property type="match status" value="1"/>
</dbReference>
<gene>
    <name evidence="2" type="ORF">ACIB24_20200</name>
</gene>
<keyword evidence="3" id="KW-1185">Reference proteome</keyword>
<feature type="transmembrane region" description="Helical" evidence="1">
    <location>
        <begin position="118"/>
        <end position="140"/>
    </location>
</feature>
<feature type="transmembrane region" description="Helical" evidence="1">
    <location>
        <begin position="27"/>
        <end position="46"/>
    </location>
</feature>
<proteinExistence type="predicted"/>
<sequence>MTAKTAPASKRATSLSTLHRSAVGKKMIMAVTGLLMLAFVIVHMLGNLKFYEGQEGFDHYAAWLRTIGEPLLLHGMYLWIQRAVLLVALVAHVWSAASLTKQDVQARPVGYTARRKGGYAASTMRWGGVILLLFVIYHLLDLSAAKLNPAPAGADVYERMTADFSTWYVTLAYTVAMLALCLHIAHGLWSAATTLGVGPATTASYRTVAVTVAVLITVGFLVVPFSVAFGLVD</sequence>
<feature type="transmembrane region" description="Helical" evidence="1">
    <location>
        <begin position="210"/>
        <end position="232"/>
    </location>
</feature>
<dbReference type="InterPro" id="IPR034804">
    <property type="entry name" value="SQR/QFR_C/D"/>
</dbReference>
<dbReference type="Proteomes" id="UP001612915">
    <property type="component" value="Unassembled WGS sequence"/>
</dbReference>
<dbReference type="CDD" id="cd03498">
    <property type="entry name" value="SQR_TypeB_2_TM"/>
    <property type="match status" value="1"/>
</dbReference>
<keyword evidence="1" id="KW-1133">Transmembrane helix</keyword>
<keyword evidence="1" id="KW-0812">Transmembrane</keyword>
<name>A0ABW8ASN1_9ACTN</name>
<accession>A0ABW8ASN1</accession>
<evidence type="ECO:0000313" key="2">
    <source>
        <dbReference type="EMBL" id="MFI7589392.1"/>
    </source>
</evidence>
<feature type="transmembrane region" description="Helical" evidence="1">
    <location>
        <begin position="79"/>
        <end position="97"/>
    </location>
</feature>
<dbReference type="SUPFAM" id="SSF81343">
    <property type="entry name" value="Fumarate reductase respiratory complex transmembrane subunits"/>
    <property type="match status" value="1"/>
</dbReference>
<evidence type="ECO:0000256" key="1">
    <source>
        <dbReference type="SAM" id="Phobius"/>
    </source>
</evidence>
<organism evidence="2 3">
    <name type="scientific">Spongisporangium articulatum</name>
    <dbReference type="NCBI Taxonomy" id="3362603"/>
    <lineage>
        <taxon>Bacteria</taxon>
        <taxon>Bacillati</taxon>
        <taxon>Actinomycetota</taxon>
        <taxon>Actinomycetes</taxon>
        <taxon>Kineosporiales</taxon>
        <taxon>Kineosporiaceae</taxon>
        <taxon>Spongisporangium</taxon>
    </lineage>
</organism>
<comment type="caution">
    <text evidence="2">The sequence shown here is derived from an EMBL/GenBank/DDBJ whole genome shotgun (WGS) entry which is preliminary data.</text>
</comment>
<reference evidence="2 3" key="1">
    <citation type="submission" date="2024-10" db="EMBL/GenBank/DDBJ databases">
        <title>The Natural Products Discovery Center: Release of the First 8490 Sequenced Strains for Exploring Actinobacteria Biosynthetic Diversity.</title>
        <authorList>
            <person name="Kalkreuter E."/>
            <person name="Kautsar S.A."/>
            <person name="Yang D."/>
            <person name="Bader C.D."/>
            <person name="Teijaro C.N."/>
            <person name="Fluegel L."/>
            <person name="Davis C.M."/>
            <person name="Simpson J.R."/>
            <person name="Lauterbach L."/>
            <person name="Steele A.D."/>
            <person name="Gui C."/>
            <person name="Meng S."/>
            <person name="Li G."/>
            <person name="Viehrig K."/>
            <person name="Ye F."/>
            <person name="Su P."/>
            <person name="Kiefer A.F."/>
            <person name="Nichols A."/>
            <person name="Cepeda A.J."/>
            <person name="Yan W."/>
            <person name="Fan B."/>
            <person name="Jiang Y."/>
            <person name="Adhikari A."/>
            <person name="Zheng C.-J."/>
            <person name="Schuster L."/>
            <person name="Cowan T.M."/>
            <person name="Smanski M.J."/>
            <person name="Chevrette M.G."/>
            <person name="De Carvalho L.P.S."/>
            <person name="Shen B."/>
        </authorList>
    </citation>
    <scope>NUCLEOTIDE SEQUENCE [LARGE SCALE GENOMIC DNA]</scope>
    <source>
        <strain evidence="2 3">NPDC049639</strain>
    </source>
</reference>
<dbReference type="RefSeq" id="WP_398284128.1">
    <property type="nucleotide sequence ID" value="NZ_JBITLV010000007.1"/>
</dbReference>
<dbReference type="EMBL" id="JBITLV010000007">
    <property type="protein sequence ID" value="MFI7589392.1"/>
    <property type="molecule type" value="Genomic_DNA"/>
</dbReference>
<dbReference type="InterPro" id="IPR011138">
    <property type="entry name" value="Cytochrome_b-558"/>
</dbReference>
<keyword evidence="1" id="KW-0472">Membrane</keyword>
<feature type="transmembrane region" description="Helical" evidence="1">
    <location>
        <begin position="167"/>
        <end position="189"/>
    </location>
</feature>